<dbReference type="eggNOG" id="COG1638">
    <property type="taxonomic scope" value="Bacteria"/>
</dbReference>
<evidence type="ECO:0000256" key="1">
    <source>
        <dbReference type="ARBA" id="ARBA00009023"/>
    </source>
</evidence>
<reference evidence="4 5" key="2">
    <citation type="journal article" date="2017" name="Antonie Van Leeuwenhoek">
        <title>Rhizobium rhizosphaerae sp. nov., a novel species isolated from rice rhizosphere.</title>
        <authorList>
            <person name="Zhao J.J."/>
            <person name="Zhang J."/>
            <person name="Zhang R.J."/>
            <person name="Zhang C.W."/>
            <person name="Yin H.Q."/>
            <person name="Zhang X.X."/>
        </authorList>
    </citation>
    <scope>NUCLEOTIDE SEQUENCE [LARGE SCALE GENOMIC DNA]</scope>
    <source>
        <strain evidence="4 5">ACAM 611</strain>
    </source>
</reference>
<dbReference type="InterPro" id="IPR018389">
    <property type="entry name" value="DctP_fam"/>
</dbReference>
<evidence type="ECO:0000313" key="4">
    <source>
        <dbReference type="EMBL" id="GAB56608.1"/>
    </source>
</evidence>
<dbReference type="Proteomes" id="UP000053586">
    <property type="component" value="Unassembled WGS sequence"/>
</dbReference>
<proteinExistence type="inferred from homology"/>
<dbReference type="PANTHER" id="PTHR33376:SF7">
    <property type="entry name" value="C4-DICARBOXYLATE-BINDING PROTEIN DCTB"/>
    <property type="match status" value="1"/>
</dbReference>
<dbReference type="NCBIfam" id="NF037995">
    <property type="entry name" value="TRAP_S1"/>
    <property type="match status" value="1"/>
</dbReference>
<dbReference type="Pfam" id="PF03480">
    <property type="entry name" value="DctP"/>
    <property type="match status" value="1"/>
</dbReference>
<evidence type="ECO:0000256" key="3">
    <source>
        <dbReference type="ARBA" id="ARBA00022729"/>
    </source>
</evidence>
<reference evidence="4 5" key="1">
    <citation type="journal article" date="2012" name="J. Bacteriol.">
        <title>Genome sequence of proteorhodopsin-containing sea ice bacterium Glaciecola punicea ACAM 611T.</title>
        <authorList>
            <person name="Qin Q.-L."/>
            <person name="Xie B.-B."/>
            <person name="Shu Y.-L."/>
            <person name="Rong J.-C."/>
            <person name="Zhao D.-L."/>
            <person name="Zhang X.-Y."/>
            <person name="Chen X.-L."/>
            <person name="Zhou B.-C."/>
            <person name="Zhanga Y.-Z."/>
        </authorList>
    </citation>
    <scope>NUCLEOTIDE SEQUENCE [LARGE SCALE GENOMIC DNA]</scope>
    <source>
        <strain evidence="4 5">ACAM 611</strain>
    </source>
</reference>
<dbReference type="PANTHER" id="PTHR33376">
    <property type="match status" value="1"/>
</dbReference>
<organism evidence="4 5">
    <name type="scientific">Glaciecola punicea ACAM 611</name>
    <dbReference type="NCBI Taxonomy" id="1121923"/>
    <lineage>
        <taxon>Bacteria</taxon>
        <taxon>Pseudomonadati</taxon>
        <taxon>Pseudomonadota</taxon>
        <taxon>Gammaproteobacteria</taxon>
        <taxon>Alteromonadales</taxon>
        <taxon>Alteromonadaceae</taxon>
        <taxon>Glaciecola</taxon>
    </lineage>
</organism>
<gene>
    <name evidence="4" type="ORF">GPUN_2493</name>
</gene>
<protein>
    <submittedName>
        <fullName evidence="4">TRAP dicarboxylate transporter subunit DctP</fullName>
    </submittedName>
</protein>
<evidence type="ECO:0000313" key="5">
    <source>
        <dbReference type="Proteomes" id="UP000053586"/>
    </source>
</evidence>
<dbReference type="AlphaFoldDB" id="H5TE81"/>
<name>H5TE81_9ALTE</name>
<keyword evidence="3" id="KW-0732">Signal</keyword>
<keyword evidence="5" id="KW-1185">Reference proteome</keyword>
<comment type="caution">
    <text evidence="4">The sequence shown here is derived from an EMBL/GenBank/DDBJ whole genome shotgun (WGS) entry which is preliminary data.</text>
</comment>
<dbReference type="Gene3D" id="3.40.190.170">
    <property type="entry name" value="Bacterial extracellular solute-binding protein, family 7"/>
    <property type="match status" value="1"/>
</dbReference>
<dbReference type="InterPro" id="IPR038404">
    <property type="entry name" value="TRAP_DctP_sf"/>
</dbReference>
<comment type="similarity">
    <text evidence="1">Belongs to the bacterial solute-binding protein 7 family.</text>
</comment>
<sequence length="335" mass="37306">MKKRKFLRVTASIVMTLSIIFFMSAAAFAEIIIRVTLQLQESHPLGENLKSWKEIVERDSNGQLKVQIFPSAQLFKDNFVGQAVGAGAVPMGTASLSSFAGDVPAVDFVFLPFMMDSPAKIEAVTNVNSPIRKIIDTAILEATNNKVLWWQSYGRTVYLSNNTPFRTPGEIKGKKIRTFGRLLGWTVEALGGAPTLMSGSRQFLAYQQGAVDGGVTGITAVKSRKLYEVMDYLNLTYDSNIEFVAIMNNDFFENLSLAHQDIIEKASLIVEKQLRQKITFLEESALEAIKDEIVIVELSDEEREQWREATKDVVTRFINEGGPLAQDVVSLLNKL</sequence>
<evidence type="ECO:0000256" key="2">
    <source>
        <dbReference type="ARBA" id="ARBA00022448"/>
    </source>
</evidence>
<dbReference type="GO" id="GO:0055085">
    <property type="term" value="P:transmembrane transport"/>
    <property type="evidence" value="ECO:0007669"/>
    <property type="project" value="InterPro"/>
</dbReference>
<accession>H5TE81</accession>
<dbReference type="RefSeq" id="WP_006006929.1">
    <property type="nucleotide sequence ID" value="NZ_BAET01000030.1"/>
</dbReference>
<dbReference type="EMBL" id="BAET01000030">
    <property type="protein sequence ID" value="GAB56608.1"/>
    <property type="molecule type" value="Genomic_DNA"/>
</dbReference>
<keyword evidence="2" id="KW-0813">Transport</keyword>